<dbReference type="Proteomes" id="UP001344888">
    <property type="component" value="Unassembled WGS sequence"/>
</dbReference>
<dbReference type="AlphaFoldDB" id="A0AAW9NR65"/>
<comment type="caution">
    <text evidence="1">The sequence shown here is derived from an EMBL/GenBank/DDBJ whole genome shotgun (WGS) entry which is preliminary data.</text>
</comment>
<protein>
    <submittedName>
        <fullName evidence="1">Uncharacterized protein</fullName>
    </submittedName>
</protein>
<gene>
    <name evidence="1" type="ORF">P9B03_02530</name>
</gene>
<evidence type="ECO:0000313" key="2">
    <source>
        <dbReference type="Proteomes" id="UP001344888"/>
    </source>
</evidence>
<name>A0AAW9NR65_9BACL</name>
<dbReference type="EMBL" id="JARSFG010000003">
    <property type="protein sequence ID" value="MEC1177348.1"/>
    <property type="molecule type" value="Genomic_DNA"/>
</dbReference>
<accession>A0AAW9NR65</accession>
<evidence type="ECO:0000313" key="1">
    <source>
        <dbReference type="EMBL" id="MEC1177348.1"/>
    </source>
</evidence>
<reference evidence="1 2" key="1">
    <citation type="submission" date="2023-03" db="EMBL/GenBank/DDBJ databases">
        <title>Bacillus Genome Sequencing.</title>
        <authorList>
            <person name="Dunlap C."/>
        </authorList>
    </citation>
    <scope>NUCLEOTIDE SEQUENCE [LARGE SCALE GENOMIC DNA]</scope>
    <source>
        <strain evidence="1 2">B-59205</strain>
    </source>
</reference>
<sequence length="40" mass="4752">MKKIDLLVFSLLFIHSSFTNERSFYQEIEEAITEAEMHFG</sequence>
<dbReference type="RefSeq" id="WP_326121661.1">
    <property type="nucleotide sequence ID" value="NZ_JARSFG010000003.1"/>
</dbReference>
<organism evidence="1 2">
    <name type="scientific">Metasolibacillus meyeri</name>
    <dbReference type="NCBI Taxonomy" id="1071052"/>
    <lineage>
        <taxon>Bacteria</taxon>
        <taxon>Bacillati</taxon>
        <taxon>Bacillota</taxon>
        <taxon>Bacilli</taxon>
        <taxon>Bacillales</taxon>
        <taxon>Caryophanaceae</taxon>
        <taxon>Metasolibacillus</taxon>
    </lineage>
</organism>
<proteinExistence type="predicted"/>
<keyword evidence="2" id="KW-1185">Reference proteome</keyword>